<protein>
    <recommendedName>
        <fullName evidence="3">Integrase</fullName>
    </recommendedName>
</protein>
<dbReference type="RefSeq" id="WP_344496350.1">
    <property type="nucleotide sequence ID" value="NZ_BAAAQX010000076.1"/>
</dbReference>
<comment type="caution">
    <text evidence="1">The sequence shown here is derived from an EMBL/GenBank/DDBJ whole genome shotgun (WGS) entry which is preliminary data.</text>
</comment>
<evidence type="ECO:0000313" key="2">
    <source>
        <dbReference type="Proteomes" id="UP001499843"/>
    </source>
</evidence>
<evidence type="ECO:0000313" key="1">
    <source>
        <dbReference type="EMBL" id="GAA2219442.1"/>
    </source>
</evidence>
<reference evidence="1 2" key="1">
    <citation type="journal article" date="2019" name="Int. J. Syst. Evol. Microbiol.">
        <title>The Global Catalogue of Microorganisms (GCM) 10K type strain sequencing project: providing services to taxonomists for standard genome sequencing and annotation.</title>
        <authorList>
            <consortium name="The Broad Institute Genomics Platform"/>
            <consortium name="The Broad Institute Genome Sequencing Center for Infectious Disease"/>
            <person name="Wu L."/>
            <person name="Ma J."/>
        </authorList>
    </citation>
    <scope>NUCLEOTIDE SEQUENCE [LARGE SCALE GENOMIC DNA]</scope>
    <source>
        <strain evidence="1 2">JCM 16114</strain>
    </source>
</reference>
<keyword evidence="2" id="KW-1185">Reference proteome</keyword>
<accession>A0ABN3D4L6</accession>
<dbReference type="Proteomes" id="UP001499843">
    <property type="component" value="Unassembled WGS sequence"/>
</dbReference>
<organism evidence="1 2">
    <name type="scientific">Nonomuraea monospora</name>
    <dbReference type="NCBI Taxonomy" id="568818"/>
    <lineage>
        <taxon>Bacteria</taxon>
        <taxon>Bacillati</taxon>
        <taxon>Actinomycetota</taxon>
        <taxon>Actinomycetes</taxon>
        <taxon>Streptosporangiales</taxon>
        <taxon>Streptosporangiaceae</taxon>
        <taxon>Nonomuraea</taxon>
    </lineage>
</organism>
<evidence type="ECO:0008006" key="3">
    <source>
        <dbReference type="Google" id="ProtNLM"/>
    </source>
</evidence>
<gene>
    <name evidence="1" type="ORF">GCM10009850_120730</name>
</gene>
<proteinExistence type="predicted"/>
<dbReference type="EMBL" id="BAAAQX010000076">
    <property type="protein sequence ID" value="GAA2219442.1"/>
    <property type="molecule type" value="Genomic_DNA"/>
</dbReference>
<sequence length="256" mass="28843">MKDITYSTRVYAIETRKNTDGKVTSYRVAWRTGAQTWKRSFKNIAQADTFRGTLLTAARSGEAFSLLTGEPVSWKRTATPVMGWYEFACKFADMKWKAASAKYRQDIARALTAATPAMFDGQRGKPDDLVLRTAMRRWGFNSKQREQAPAEMAAALRWLGSNSQPVSALADNPTLVRSVLDTATSRLDGKRAATSTVLRTKTILQDALDYAVELKLLPAIRRRRVGTWSHRPAVMLRMQRTMTPAGCRRQSRCTQR</sequence>
<name>A0ABN3D4L6_9ACTN</name>